<feature type="binding site" evidence="15">
    <location>
        <position position="351"/>
    </location>
    <ligand>
        <name>Zn(2+)</name>
        <dbReference type="ChEBI" id="CHEBI:29105"/>
        <label>2</label>
    </ligand>
</feature>
<evidence type="ECO:0000313" key="18">
    <source>
        <dbReference type="Proteomes" id="UP000501568"/>
    </source>
</evidence>
<protein>
    <recommendedName>
        <fullName evidence="5 15">Succinyl-diaminopimelate desuccinylase</fullName>
        <shortName evidence="15">SDAP desuccinylase</shortName>
        <ecNumber evidence="4 15">3.5.1.18</ecNumber>
    </recommendedName>
    <alternativeName>
        <fullName evidence="13 15">N-succinyl-LL-2,6-diaminoheptanedioate amidohydrolase</fullName>
    </alternativeName>
</protein>
<keyword evidence="7 15" id="KW-0479">Metal-binding</keyword>
<comment type="catalytic activity">
    <reaction evidence="14 15">
        <text>N-succinyl-(2S,6S)-2,6-diaminopimelate + H2O = (2S,6S)-2,6-diaminopimelate + succinate</text>
        <dbReference type="Rhea" id="RHEA:22608"/>
        <dbReference type="ChEBI" id="CHEBI:15377"/>
        <dbReference type="ChEBI" id="CHEBI:30031"/>
        <dbReference type="ChEBI" id="CHEBI:57609"/>
        <dbReference type="ChEBI" id="CHEBI:58087"/>
        <dbReference type="EC" id="3.5.1.18"/>
    </reaction>
</comment>
<evidence type="ECO:0000256" key="15">
    <source>
        <dbReference type="HAMAP-Rule" id="MF_01690"/>
    </source>
</evidence>
<evidence type="ECO:0000256" key="5">
    <source>
        <dbReference type="ARBA" id="ARBA00022391"/>
    </source>
</evidence>
<comment type="similarity">
    <text evidence="2 15">Belongs to the peptidase M20A family. DapE subfamily.</text>
</comment>
<dbReference type="InterPro" id="IPR001261">
    <property type="entry name" value="ArgE/DapE_CS"/>
</dbReference>
<evidence type="ECO:0000256" key="10">
    <source>
        <dbReference type="ARBA" id="ARBA00022915"/>
    </source>
</evidence>
<keyword evidence="10 15" id="KW-0220">Diaminopimelate biosynthesis</keyword>
<feature type="binding site" evidence="15">
    <location>
        <position position="138"/>
    </location>
    <ligand>
        <name>Zn(2+)</name>
        <dbReference type="ChEBI" id="CHEBI:29105"/>
        <label>2</label>
    </ligand>
</feature>
<dbReference type="CDD" id="cd03891">
    <property type="entry name" value="M20_DapE_proteobac"/>
    <property type="match status" value="1"/>
</dbReference>
<dbReference type="Pfam" id="PF01546">
    <property type="entry name" value="Peptidase_M20"/>
    <property type="match status" value="1"/>
</dbReference>
<evidence type="ECO:0000256" key="1">
    <source>
        <dbReference type="ARBA" id="ARBA00005130"/>
    </source>
</evidence>
<comment type="function">
    <text evidence="15">Catalyzes the hydrolysis of N-succinyl-L,L-diaminopimelic acid (SDAP), forming succinate and LL-2,6-diaminopimelate (DAP), an intermediate involved in the bacterial biosynthesis of lysine and meso-diaminopimelic acid, an essential component of bacterial cell walls.</text>
</comment>
<dbReference type="InterPro" id="IPR005941">
    <property type="entry name" value="DapE_proteobac"/>
</dbReference>
<evidence type="ECO:0000256" key="3">
    <source>
        <dbReference type="ARBA" id="ARBA00011738"/>
    </source>
</evidence>
<comment type="pathway">
    <text evidence="1 15">Amino-acid biosynthesis; L-lysine biosynthesis via DAP pathway; LL-2,6-diaminopimelate from (S)-tetrahydrodipicolinate (succinylase route): step 3/3.</text>
</comment>
<dbReference type="GO" id="GO:0050897">
    <property type="term" value="F:cobalt ion binding"/>
    <property type="evidence" value="ECO:0007669"/>
    <property type="project" value="UniProtKB-UniRule"/>
</dbReference>
<keyword evidence="8 15" id="KW-0378">Hydrolase</keyword>
<comment type="subunit">
    <text evidence="3 15">Homodimer.</text>
</comment>
<keyword evidence="6 15" id="KW-0028">Amino-acid biosynthesis</keyword>
<dbReference type="Gene3D" id="3.30.70.360">
    <property type="match status" value="1"/>
</dbReference>
<evidence type="ECO:0000256" key="13">
    <source>
        <dbReference type="ARBA" id="ARBA00031891"/>
    </source>
</evidence>
<dbReference type="GO" id="GO:0009089">
    <property type="term" value="P:lysine biosynthetic process via diaminopimelate"/>
    <property type="evidence" value="ECO:0007669"/>
    <property type="project" value="UniProtKB-UniRule"/>
</dbReference>
<evidence type="ECO:0000256" key="12">
    <source>
        <dbReference type="ARBA" id="ARBA00023285"/>
    </source>
</evidence>
<dbReference type="GO" id="GO:0008777">
    <property type="term" value="F:acetylornithine deacetylase activity"/>
    <property type="evidence" value="ECO:0007669"/>
    <property type="project" value="TreeGrafter"/>
</dbReference>
<dbReference type="HAMAP" id="MF_01690">
    <property type="entry name" value="DapE"/>
    <property type="match status" value="1"/>
</dbReference>
<dbReference type="SUPFAM" id="SSF55031">
    <property type="entry name" value="Bacterial exopeptidase dimerisation domain"/>
    <property type="match status" value="1"/>
</dbReference>
<dbReference type="GO" id="GO:0008270">
    <property type="term" value="F:zinc ion binding"/>
    <property type="evidence" value="ECO:0007669"/>
    <property type="project" value="UniProtKB-UniRule"/>
</dbReference>
<dbReference type="EC" id="3.5.1.18" evidence="4 15"/>
<dbReference type="EMBL" id="CP049109">
    <property type="protein sequence ID" value="QIG79578.1"/>
    <property type="molecule type" value="Genomic_DNA"/>
</dbReference>
<name>A0A6G6Y4D1_9SPHN</name>
<evidence type="ECO:0000256" key="7">
    <source>
        <dbReference type="ARBA" id="ARBA00022723"/>
    </source>
</evidence>
<reference evidence="17 18" key="1">
    <citation type="submission" date="2020-02" db="EMBL/GenBank/DDBJ databases">
        <authorList>
            <person name="Zheng R.K."/>
            <person name="Sun C.M."/>
        </authorList>
    </citation>
    <scope>NUCLEOTIDE SEQUENCE [LARGE SCALE GENOMIC DNA]</scope>
    <source>
        <strain evidence="18">zrk23</strain>
    </source>
</reference>
<comment type="cofactor">
    <cofactor evidence="15">
        <name>Zn(2+)</name>
        <dbReference type="ChEBI" id="CHEBI:29105"/>
    </cofactor>
    <cofactor evidence="15">
        <name>Co(2+)</name>
        <dbReference type="ChEBI" id="CHEBI:48828"/>
    </cofactor>
    <text evidence="15">Binds 2 Zn(2+) or Co(2+) ions per subunit.</text>
</comment>
<dbReference type="NCBIfam" id="TIGR01246">
    <property type="entry name" value="dapE_proteo"/>
    <property type="match status" value="1"/>
</dbReference>
<keyword evidence="18" id="KW-1185">Reference proteome</keyword>
<organism evidence="17 18">
    <name type="scientific">Stakelama tenebrarum</name>
    <dbReference type="NCBI Taxonomy" id="2711215"/>
    <lineage>
        <taxon>Bacteria</taxon>
        <taxon>Pseudomonadati</taxon>
        <taxon>Pseudomonadota</taxon>
        <taxon>Alphaproteobacteria</taxon>
        <taxon>Sphingomonadales</taxon>
        <taxon>Sphingomonadaceae</taxon>
        <taxon>Stakelama</taxon>
    </lineage>
</organism>
<proteinExistence type="inferred from homology"/>
<feature type="domain" description="Peptidase M20 dimerisation" evidence="16">
    <location>
        <begin position="179"/>
        <end position="286"/>
    </location>
</feature>
<dbReference type="InterPro" id="IPR036264">
    <property type="entry name" value="Bact_exopeptidase_dim_dom"/>
</dbReference>
<dbReference type="InterPro" id="IPR011650">
    <property type="entry name" value="Peptidase_M20_dimer"/>
</dbReference>
<evidence type="ECO:0000256" key="2">
    <source>
        <dbReference type="ARBA" id="ARBA00006746"/>
    </source>
</evidence>
<keyword evidence="12 15" id="KW-0170">Cobalt</keyword>
<evidence type="ECO:0000256" key="9">
    <source>
        <dbReference type="ARBA" id="ARBA00022833"/>
    </source>
</evidence>
<dbReference type="AlphaFoldDB" id="A0A6G6Y4D1"/>
<dbReference type="UniPathway" id="UPA00034">
    <property type="reaction ID" value="UER00021"/>
</dbReference>
<evidence type="ECO:0000256" key="14">
    <source>
        <dbReference type="ARBA" id="ARBA00051301"/>
    </source>
</evidence>
<evidence type="ECO:0000256" key="6">
    <source>
        <dbReference type="ARBA" id="ARBA00022605"/>
    </source>
</evidence>
<evidence type="ECO:0000256" key="11">
    <source>
        <dbReference type="ARBA" id="ARBA00023154"/>
    </source>
</evidence>
<dbReference type="Pfam" id="PF07687">
    <property type="entry name" value="M20_dimer"/>
    <property type="match status" value="1"/>
</dbReference>
<dbReference type="Proteomes" id="UP000501568">
    <property type="component" value="Chromosome"/>
</dbReference>
<evidence type="ECO:0000259" key="16">
    <source>
        <dbReference type="Pfam" id="PF07687"/>
    </source>
</evidence>
<keyword evidence="11 15" id="KW-0457">Lysine biosynthesis</keyword>
<dbReference type="KEGG" id="spzr:G5C33_07085"/>
<sequence length="378" mass="39860">MTDAQAMPDVVELTKALIAAESVTPARGAVFDVLEAALVPLGFSVERFTSGEEPDGPVENLLAIRGTSGPHFAFAGHLDVVPPGKGWSGDPFVPEIRGDLLYGRGAVDMKGAIAAFVAALARVETGGTVSLIITGDEEGPAIYGTRALIDRMRQMNIAPDLCLVGEPTSNMRLGDTVKIGRRGSVNIWIDVPGKQGHVAYPHLADNPITRLVAALGEIDALVLDTGTDWFQPSNIEVTDLEVGNPASNVIPGHARARLSIRFNDLHRGAELAERIRAIVLAHAPEAEVTAKVSGEAFLTQPGTLSDLLTGAIEAKLGVTPELSTSGGTSDARFLVALCPVIEFGLLNATMHKLDEAVALRDLTALVDVYEEVLARAFA</sequence>
<keyword evidence="9 15" id="KW-0862">Zinc</keyword>
<dbReference type="RefSeq" id="WP_165326578.1">
    <property type="nucleotide sequence ID" value="NZ_CP049109.1"/>
</dbReference>
<feature type="active site" evidence="15">
    <location>
        <position position="79"/>
    </location>
</feature>
<feature type="binding site" evidence="15">
    <location>
        <position position="108"/>
    </location>
    <ligand>
        <name>Zn(2+)</name>
        <dbReference type="ChEBI" id="CHEBI:29105"/>
        <label>1</label>
    </ligand>
</feature>
<dbReference type="PANTHER" id="PTHR43808:SF31">
    <property type="entry name" value="N-ACETYL-L-CITRULLINE DEACETYLASE"/>
    <property type="match status" value="1"/>
</dbReference>
<dbReference type="InterPro" id="IPR002933">
    <property type="entry name" value="Peptidase_M20"/>
</dbReference>
<gene>
    <name evidence="15 17" type="primary">dapE</name>
    <name evidence="17" type="ORF">G5C33_07085</name>
</gene>
<dbReference type="PROSITE" id="PS00759">
    <property type="entry name" value="ARGE_DAPE_CPG2_2"/>
    <property type="match status" value="1"/>
</dbReference>
<feature type="binding site" evidence="15">
    <location>
        <position position="108"/>
    </location>
    <ligand>
        <name>Zn(2+)</name>
        <dbReference type="ChEBI" id="CHEBI:29105"/>
        <label>2</label>
    </ligand>
</feature>
<dbReference type="NCBIfam" id="NF009557">
    <property type="entry name" value="PRK13009.1"/>
    <property type="match status" value="1"/>
</dbReference>
<evidence type="ECO:0000313" key="17">
    <source>
        <dbReference type="EMBL" id="QIG79578.1"/>
    </source>
</evidence>
<accession>A0A6G6Y4D1</accession>
<dbReference type="SUPFAM" id="SSF53187">
    <property type="entry name" value="Zn-dependent exopeptidases"/>
    <property type="match status" value="1"/>
</dbReference>
<dbReference type="PANTHER" id="PTHR43808">
    <property type="entry name" value="ACETYLORNITHINE DEACETYLASE"/>
    <property type="match status" value="1"/>
</dbReference>
<feature type="binding site" evidence="15">
    <location>
        <position position="77"/>
    </location>
    <ligand>
        <name>Zn(2+)</name>
        <dbReference type="ChEBI" id="CHEBI:29105"/>
        <label>1</label>
    </ligand>
</feature>
<dbReference type="GO" id="GO:0019877">
    <property type="term" value="P:diaminopimelate biosynthetic process"/>
    <property type="evidence" value="ECO:0007669"/>
    <property type="project" value="UniProtKB-UniRule"/>
</dbReference>
<dbReference type="GO" id="GO:0006526">
    <property type="term" value="P:L-arginine biosynthetic process"/>
    <property type="evidence" value="ECO:0007669"/>
    <property type="project" value="TreeGrafter"/>
</dbReference>
<evidence type="ECO:0000256" key="8">
    <source>
        <dbReference type="ARBA" id="ARBA00022801"/>
    </source>
</evidence>
<dbReference type="Gene3D" id="3.40.630.10">
    <property type="entry name" value="Zn peptidases"/>
    <property type="match status" value="1"/>
</dbReference>
<dbReference type="InterPro" id="IPR050072">
    <property type="entry name" value="Peptidase_M20A"/>
</dbReference>
<feature type="active site" description="Proton acceptor" evidence="15">
    <location>
        <position position="137"/>
    </location>
</feature>
<evidence type="ECO:0000256" key="4">
    <source>
        <dbReference type="ARBA" id="ARBA00011921"/>
    </source>
</evidence>
<dbReference type="GO" id="GO:0009014">
    <property type="term" value="F:succinyl-diaminopimelate desuccinylase activity"/>
    <property type="evidence" value="ECO:0007669"/>
    <property type="project" value="UniProtKB-UniRule"/>
</dbReference>
<feature type="binding site" evidence="15">
    <location>
        <position position="166"/>
    </location>
    <ligand>
        <name>Zn(2+)</name>
        <dbReference type="ChEBI" id="CHEBI:29105"/>
        <label>1</label>
    </ligand>
</feature>